<feature type="compositionally biased region" description="Low complexity" evidence="1">
    <location>
        <begin position="7"/>
        <end position="20"/>
    </location>
</feature>
<evidence type="ECO:0000313" key="2">
    <source>
        <dbReference type="EMBL" id="OEU15096.1"/>
    </source>
</evidence>
<name>A0A1E7FAC9_9STRA</name>
<evidence type="ECO:0008006" key="4">
    <source>
        <dbReference type="Google" id="ProtNLM"/>
    </source>
</evidence>
<dbReference type="Proteomes" id="UP000095751">
    <property type="component" value="Unassembled WGS sequence"/>
</dbReference>
<proteinExistence type="predicted"/>
<keyword evidence="3" id="KW-1185">Reference proteome</keyword>
<dbReference type="InParanoid" id="A0A1E7FAC9"/>
<dbReference type="OrthoDB" id="34984at2759"/>
<organism evidence="2 3">
    <name type="scientific">Fragilariopsis cylindrus CCMP1102</name>
    <dbReference type="NCBI Taxonomy" id="635003"/>
    <lineage>
        <taxon>Eukaryota</taxon>
        <taxon>Sar</taxon>
        <taxon>Stramenopiles</taxon>
        <taxon>Ochrophyta</taxon>
        <taxon>Bacillariophyta</taxon>
        <taxon>Bacillariophyceae</taxon>
        <taxon>Bacillariophycidae</taxon>
        <taxon>Bacillariales</taxon>
        <taxon>Bacillariaceae</taxon>
        <taxon>Fragilariopsis</taxon>
    </lineage>
</organism>
<protein>
    <recommendedName>
        <fullName evidence="4">P-loop containing nucleoside triphosphate hydrolase protein</fullName>
    </recommendedName>
</protein>
<dbReference type="AlphaFoldDB" id="A0A1E7FAC9"/>
<accession>A0A1E7FAC9</accession>
<dbReference type="EMBL" id="KV784359">
    <property type="protein sequence ID" value="OEU15096.1"/>
    <property type="molecule type" value="Genomic_DNA"/>
</dbReference>
<evidence type="ECO:0000313" key="3">
    <source>
        <dbReference type="Proteomes" id="UP000095751"/>
    </source>
</evidence>
<sequence length="328" mass="38723">MGSMSPKNNNNSNNNNNNNNKKNRSISITDHQRQAIILLFLSAIIYIACQFDSTLNYVVPSEEKILEGPKPGTKVAMIALLGERNSGTRWTSSHLMECFGHAIEVRTKLTRYKHWFQYPASYRYPHETLVIAQFRNPYDWLKAMQHVPHHAPDHLQYRPDDRWMEFLTSPWTMERVGTDKINNTRRCQEHFEYKDVISCETEPLPRTSYKKLDYSRHQPFYEMRNDGSGKPYNNVMEFRSDKIRNFLSIKNYDGIADAWPVQYEYLLTKGTHELLSEVTRWTGIEPNCTARPPQQRRNRPVEREMADFVREHLNWTVEAWIGYGPHSY</sequence>
<reference evidence="2 3" key="1">
    <citation type="submission" date="2016-09" db="EMBL/GenBank/DDBJ databases">
        <title>Extensive genetic diversity and differential bi-allelic expression allows diatom success in the polar Southern Ocean.</title>
        <authorList>
            <consortium name="DOE Joint Genome Institute"/>
            <person name="Mock T."/>
            <person name="Otillar R.P."/>
            <person name="Strauss J."/>
            <person name="Dupont C."/>
            <person name="Frickenhaus S."/>
            <person name="Maumus F."/>
            <person name="Mcmullan M."/>
            <person name="Sanges R."/>
            <person name="Schmutz J."/>
            <person name="Toseland A."/>
            <person name="Valas R."/>
            <person name="Veluchamy A."/>
            <person name="Ward B.J."/>
            <person name="Allen A."/>
            <person name="Barry K."/>
            <person name="Falciatore A."/>
            <person name="Ferrante M."/>
            <person name="Fortunato A.E."/>
            <person name="Gloeckner G."/>
            <person name="Gruber A."/>
            <person name="Hipkin R."/>
            <person name="Janech M."/>
            <person name="Kroth P."/>
            <person name="Leese F."/>
            <person name="Lindquist E."/>
            <person name="Lyon B.R."/>
            <person name="Martin J."/>
            <person name="Mayer C."/>
            <person name="Parker M."/>
            <person name="Quesneville H."/>
            <person name="Raymond J."/>
            <person name="Uhlig C."/>
            <person name="Valentin K.U."/>
            <person name="Worden A.Z."/>
            <person name="Armbrust E.V."/>
            <person name="Bowler C."/>
            <person name="Green B."/>
            <person name="Moulton V."/>
            <person name="Van Oosterhout C."/>
            <person name="Grigoriev I."/>
        </authorList>
    </citation>
    <scope>NUCLEOTIDE SEQUENCE [LARGE SCALE GENOMIC DNA]</scope>
    <source>
        <strain evidence="2 3">CCMP1102</strain>
    </source>
</reference>
<gene>
    <name evidence="2" type="ORF">FRACYDRAFT_208666</name>
</gene>
<evidence type="ECO:0000256" key="1">
    <source>
        <dbReference type="SAM" id="MobiDB-lite"/>
    </source>
</evidence>
<feature type="region of interest" description="Disordered" evidence="1">
    <location>
        <begin position="1"/>
        <end position="24"/>
    </location>
</feature>
<dbReference type="KEGG" id="fcy:FRACYDRAFT_208666"/>